<dbReference type="Pfam" id="PF13408">
    <property type="entry name" value="Zn_ribbon_recom"/>
    <property type="match status" value="1"/>
</dbReference>
<keyword evidence="1" id="KW-0229">DNA integration</keyword>
<dbReference type="PROSITE" id="PS51737">
    <property type="entry name" value="RECOMBINASE_DNA_BIND"/>
    <property type="match status" value="1"/>
</dbReference>
<dbReference type="SMART" id="SM00857">
    <property type="entry name" value="Resolvase"/>
    <property type="match status" value="1"/>
</dbReference>
<keyword evidence="2" id="KW-0238">DNA-binding</keyword>
<dbReference type="PROSITE" id="PS51736">
    <property type="entry name" value="RECOMBINASES_3"/>
    <property type="match status" value="1"/>
</dbReference>
<dbReference type="Pfam" id="PF00239">
    <property type="entry name" value="Resolvase"/>
    <property type="match status" value="1"/>
</dbReference>
<name>A0AAW5N7C3_9BACT</name>
<dbReference type="AlphaFoldDB" id="A0AAW5N7C3"/>
<feature type="active site" description="O-(5'-phospho-DNA)-serine intermediate" evidence="4 5">
    <location>
        <position position="11"/>
    </location>
</feature>
<dbReference type="SUPFAM" id="SSF53041">
    <property type="entry name" value="Resolvase-like"/>
    <property type="match status" value="1"/>
</dbReference>
<evidence type="ECO:0000313" key="9">
    <source>
        <dbReference type="EMBL" id="MCR8874873.1"/>
    </source>
</evidence>
<keyword evidence="3" id="KW-0233">DNA recombination</keyword>
<feature type="coiled-coil region" evidence="6">
    <location>
        <begin position="405"/>
        <end position="446"/>
    </location>
</feature>
<dbReference type="CDD" id="cd00338">
    <property type="entry name" value="Ser_Recombinase"/>
    <property type="match status" value="1"/>
</dbReference>
<proteinExistence type="predicted"/>
<protein>
    <submittedName>
        <fullName evidence="9">Recombinase family protein</fullName>
    </submittedName>
</protein>
<dbReference type="InterPro" id="IPR025827">
    <property type="entry name" value="Zn_ribbon_recom_dom"/>
</dbReference>
<dbReference type="InterPro" id="IPR006118">
    <property type="entry name" value="Recombinase_CS"/>
</dbReference>
<feature type="domain" description="Recombinase" evidence="8">
    <location>
        <begin position="160"/>
        <end position="312"/>
    </location>
</feature>
<feature type="domain" description="Resolvase/invertase-type recombinase catalytic" evidence="7">
    <location>
        <begin position="3"/>
        <end position="152"/>
    </location>
</feature>
<evidence type="ECO:0000259" key="7">
    <source>
        <dbReference type="PROSITE" id="PS51736"/>
    </source>
</evidence>
<dbReference type="Gene3D" id="3.90.1750.20">
    <property type="entry name" value="Putative Large Serine Recombinase, Chain B, Domain 2"/>
    <property type="match status" value="1"/>
</dbReference>
<organism evidence="9 10">
    <name type="scientific">Phocaeicola barnesiae</name>
    <dbReference type="NCBI Taxonomy" id="376804"/>
    <lineage>
        <taxon>Bacteria</taxon>
        <taxon>Pseudomonadati</taxon>
        <taxon>Bacteroidota</taxon>
        <taxon>Bacteroidia</taxon>
        <taxon>Bacteroidales</taxon>
        <taxon>Bacteroidaceae</taxon>
        <taxon>Phocaeicola</taxon>
    </lineage>
</organism>
<sequence>MGNVAIYCRVSTQQQSTDRQLEELTKLAAEKGLTVAKQNIYVDVISGFKKGEVRPAFSEMLQGIEKGEINYILFSEFSRLARNATELLEQISYFKEKNVTVYFQKQNITVNNDNNNIGNTILLHVLAVMSSYEIELFAERSLSGKITKVQAGGGAGDEHAYGYKNVNKKITINEEEAGTVYIIFKMYAEGISTINIADYLNANNIPSPYVARTKQFIENRKKKGLEEKEYKFDVEKLKWRASTISRMLSNRLYTGERNITFYKPDPTNTFPTWKRSDREIIYNYNEKSENLRIISDELFEIVQDRLSKAKYNKNNAIKHNNLLKSKLKCGECGGNFSVGNSNAKSTGDLTKRTYKCYGIISRKDKQRTCETGSEIRQTRLDGLVVHYSLKMFAQLSIDNINKDKMQQLKQEIEQLNTIVAAKKDERAEVENNYKTALKRLMKVNNAIVEELIAEETDKYNKSIAALNKAISKIEKDIVTKNILLVKLQKMQDTYVNLYNKMQEIRANKELVKEMIDEYIDVIQVFRIDKNWNLIIIKYSNNVELWGTIKAARYKKDEMFFDEITCKNGIEYISWCIDNTEHCFSYNKDTHTIIYDGNSKFELYKDFQVGEYTYQQFNDLLVRTENLNSYPLYNFE</sequence>
<dbReference type="EMBL" id="JANRHJ010000015">
    <property type="protein sequence ID" value="MCR8874873.1"/>
    <property type="molecule type" value="Genomic_DNA"/>
</dbReference>
<dbReference type="Pfam" id="PF07508">
    <property type="entry name" value="Recombinase"/>
    <property type="match status" value="1"/>
</dbReference>
<evidence type="ECO:0000313" key="10">
    <source>
        <dbReference type="Proteomes" id="UP001204579"/>
    </source>
</evidence>
<dbReference type="GO" id="GO:0015074">
    <property type="term" value="P:DNA integration"/>
    <property type="evidence" value="ECO:0007669"/>
    <property type="project" value="UniProtKB-KW"/>
</dbReference>
<dbReference type="Proteomes" id="UP001204579">
    <property type="component" value="Unassembled WGS sequence"/>
</dbReference>
<dbReference type="PANTHER" id="PTHR30461">
    <property type="entry name" value="DNA-INVERTASE FROM LAMBDOID PROPHAGE"/>
    <property type="match status" value="1"/>
</dbReference>
<evidence type="ECO:0000256" key="4">
    <source>
        <dbReference type="PIRSR" id="PIRSR606118-50"/>
    </source>
</evidence>
<dbReference type="GO" id="GO:0000150">
    <property type="term" value="F:DNA strand exchange activity"/>
    <property type="evidence" value="ECO:0007669"/>
    <property type="project" value="InterPro"/>
</dbReference>
<dbReference type="InterPro" id="IPR038109">
    <property type="entry name" value="DNA_bind_recomb_sf"/>
</dbReference>
<accession>A0AAW5N7C3</accession>
<comment type="caution">
    <text evidence="9">The sequence shown here is derived from an EMBL/GenBank/DDBJ whole genome shotgun (WGS) entry which is preliminary data.</text>
</comment>
<evidence type="ECO:0000256" key="1">
    <source>
        <dbReference type="ARBA" id="ARBA00022908"/>
    </source>
</evidence>
<keyword evidence="10" id="KW-1185">Reference proteome</keyword>
<evidence type="ECO:0000256" key="3">
    <source>
        <dbReference type="ARBA" id="ARBA00023172"/>
    </source>
</evidence>
<dbReference type="InterPro" id="IPR036162">
    <property type="entry name" value="Resolvase-like_N_sf"/>
</dbReference>
<gene>
    <name evidence="9" type="ORF">NW209_12785</name>
</gene>
<dbReference type="PROSITE" id="PS00397">
    <property type="entry name" value="RECOMBINASES_1"/>
    <property type="match status" value="1"/>
</dbReference>
<evidence type="ECO:0000256" key="5">
    <source>
        <dbReference type="PROSITE-ProRule" id="PRU10137"/>
    </source>
</evidence>
<dbReference type="GO" id="GO:0003677">
    <property type="term" value="F:DNA binding"/>
    <property type="evidence" value="ECO:0007669"/>
    <property type="project" value="UniProtKB-KW"/>
</dbReference>
<dbReference type="Gene3D" id="3.40.50.1390">
    <property type="entry name" value="Resolvase, N-terminal catalytic domain"/>
    <property type="match status" value="1"/>
</dbReference>
<dbReference type="InterPro" id="IPR011109">
    <property type="entry name" value="DNA_bind_recombinase_dom"/>
</dbReference>
<dbReference type="RefSeq" id="WP_258336116.1">
    <property type="nucleotide sequence ID" value="NZ_JANRHJ010000015.1"/>
</dbReference>
<dbReference type="InterPro" id="IPR006119">
    <property type="entry name" value="Resolv_N"/>
</dbReference>
<evidence type="ECO:0000256" key="6">
    <source>
        <dbReference type="SAM" id="Coils"/>
    </source>
</evidence>
<dbReference type="PANTHER" id="PTHR30461:SF23">
    <property type="entry name" value="DNA RECOMBINASE-RELATED"/>
    <property type="match status" value="1"/>
</dbReference>
<evidence type="ECO:0000256" key="2">
    <source>
        <dbReference type="ARBA" id="ARBA00023125"/>
    </source>
</evidence>
<dbReference type="InterPro" id="IPR050639">
    <property type="entry name" value="SSR_resolvase"/>
</dbReference>
<keyword evidence="6" id="KW-0175">Coiled coil</keyword>
<reference evidence="9 10" key="1">
    <citation type="submission" date="2022-08" db="EMBL/GenBank/DDBJ databases">
        <authorList>
            <person name="Zeman M."/>
            <person name="Kubasova T."/>
        </authorList>
    </citation>
    <scope>NUCLEOTIDE SEQUENCE [LARGE SCALE GENOMIC DNA]</scope>
    <source>
        <strain evidence="9 10">ET62</strain>
    </source>
</reference>
<evidence type="ECO:0000259" key="8">
    <source>
        <dbReference type="PROSITE" id="PS51737"/>
    </source>
</evidence>